<feature type="transmembrane region" description="Helical" evidence="1">
    <location>
        <begin position="81"/>
        <end position="111"/>
    </location>
</feature>
<evidence type="ECO:0000256" key="1">
    <source>
        <dbReference type="SAM" id="Phobius"/>
    </source>
</evidence>
<name>A0A7Y9LQ63_9BURK</name>
<dbReference type="EMBL" id="JACBYR010000002">
    <property type="protein sequence ID" value="NYE85186.1"/>
    <property type="molecule type" value="Genomic_DNA"/>
</dbReference>
<protein>
    <submittedName>
        <fullName evidence="2">Branched-subunit amino acid transport protein</fullName>
    </submittedName>
</protein>
<feature type="transmembrane region" description="Helical" evidence="1">
    <location>
        <begin position="13"/>
        <end position="37"/>
    </location>
</feature>
<keyword evidence="1" id="KW-0812">Transmembrane</keyword>
<organism evidence="2 3">
    <name type="scientific">Pigmentiphaga litoralis</name>
    <dbReference type="NCBI Taxonomy" id="516702"/>
    <lineage>
        <taxon>Bacteria</taxon>
        <taxon>Pseudomonadati</taxon>
        <taxon>Pseudomonadota</taxon>
        <taxon>Betaproteobacteria</taxon>
        <taxon>Burkholderiales</taxon>
        <taxon>Alcaligenaceae</taxon>
        <taxon>Pigmentiphaga</taxon>
    </lineage>
</organism>
<evidence type="ECO:0000313" key="2">
    <source>
        <dbReference type="EMBL" id="NYE85186.1"/>
    </source>
</evidence>
<dbReference type="RefSeq" id="WP_218863559.1">
    <property type="nucleotide sequence ID" value="NZ_JACBYR010000002.1"/>
</dbReference>
<accession>A0A7Y9LQ63</accession>
<dbReference type="Proteomes" id="UP000542125">
    <property type="component" value="Unassembled WGS sequence"/>
</dbReference>
<sequence length="116" mass="12303">MTPSIFPPINDTLYVWLAIIALGLCTAATRASFMLLGDRLPLPDAVRRALRYAPAAALVAIIVPELLPWSPVTGPMFDIKVIAAAVGVVAMVMTRSTVAMIVAGMLALWALRAMLG</sequence>
<proteinExistence type="predicted"/>
<comment type="caution">
    <text evidence="2">The sequence shown here is derived from an EMBL/GenBank/DDBJ whole genome shotgun (WGS) entry which is preliminary data.</text>
</comment>
<keyword evidence="3" id="KW-1185">Reference proteome</keyword>
<dbReference type="Pfam" id="PF05437">
    <property type="entry name" value="AzlD"/>
    <property type="match status" value="1"/>
</dbReference>
<gene>
    <name evidence="2" type="ORF">FHW18_004493</name>
</gene>
<evidence type="ECO:0000313" key="3">
    <source>
        <dbReference type="Proteomes" id="UP000542125"/>
    </source>
</evidence>
<reference evidence="2 3" key="1">
    <citation type="submission" date="2020-07" db="EMBL/GenBank/DDBJ databases">
        <title>Genomic Encyclopedia of Type Strains, Phase IV (KMG-V): Genome sequencing to study the core and pangenomes of soil and plant-associated prokaryotes.</title>
        <authorList>
            <person name="Whitman W."/>
        </authorList>
    </citation>
    <scope>NUCLEOTIDE SEQUENCE [LARGE SCALE GENOMIC DNA]</scope>
    <source>
        <strain evidence="2 3">SAS40</strain>
    </source>
</reference>
<keyword evidence="1" id="KW-1133">Transmembrane helix</keyword>
<dbReference type="AlphaFoldDB" id="A0A7Y9LQ63"/>
<keyword evidence="1" id="KW-0472">Membrane</keyword>
<feature type="transmembrane region" description="Helical" evidence="1">
    <location>
        <begin position="49"/>
        <end position="69"/>
    </location>
</feature>
<dbReference type="InterPro" id="IPR008407">
    <property type="entry name" value="Brnchd-chn_aa_trnsp_AzlD"/>
</dbReference>